<evidence type="ECO:0000259" key="2">
    <source>
        <dbReference type="Pfam" id="PF24879"/>
    </source>
</evidence>
<evidence type="ECO:0008006" key="5">
    <source>
        <dbReference type="Google" id="ProtNLM"/>
    </source>
</evidence>
<protein>
    <recommendedName>
        <fullName evidence="5">DUF4132 domain-containing protein</fullName>
    </recommendedName>
</protein>
<dbReference type="EMBL" id="JACHJJ010000004">
    <property type="protein sequence ID" value="MBB5962530.1"/>
    <property type="molecule type" value="Genomic_DNA"/>
</dbReference>
<keyword evidence="4" id="KW-1185">Reference proteome</keyword>
<reference evidence="3 4" key="1">
    <citation type="submission" date="2020-08" db="EMBL/GenBank/DDBJ databases">
        <title>Genomic Encyclopedia of Type Strains, Phase III (KMG-III): the genomes of soil and plant-associated and newly described type strains.</title>
        <authorList>
            <person name="Whitman W."/>
        </authorList>
    </citation>
    <scope>NUCLEOTIDE SEQUENCE [LARGE SCALE GENOMIC DNA]</scope>
    <source>
        <strain evidence="3 4">CECT 3303</strain>
    </source>
</reference>
<dbReference type="InterPro" id="IPR056639">
    <property type="entry name" value="DUF7737"/>
</dbReference>
<evidence type="ECO:0000259" key="1">
    <source>
        <dbReference type="Pfam" id="PF13569"/>
    </source>
</evidence>
<dbReference type="InterPro" id="IPR025406">
    <property type="entry name" value="DUF4132"/>
</dbReference>
<dbReference type="AlphaFoldDB" id="A0A841CYL4"/>
<dbReference type="RefSeq" id="WP_184940034.1">
    <property type="nucleotide sequence ID" value="NZ_BAAAWZ010000001.1"/>
</dbReference>
<evidence type="ECO:0000313" key="3">
    <source>
        <dbReference type="EMBL" id="MBB5962530.1"/>
    </source>
</evidence>
<dbReference type="Pfam" id="PF24879">
    <property type="entry name" value="DUF7737"/>
    <property type="match status" value="1"/>
</dbReference>
<organism evidence="3 4">
    <name type="scientific">Planomonospora venezuelensis</name>
    <dbReference type="NCBI Taxonomy" id="1999"/>
    <lineage>
        <taxon>Bacteria</taxon>
        <taxon>Bacillati</taxon>
        <taxon>Actinomycetota</taxon>
        <taxon>Actinomycetes</taxon>
        <taxon>Streptosporangiales</taxon>
        <taxon>Streptosporangiaceae</taxon>
        <taxon>Planomonospora</taxon>
    </lineage>
</organism>
<name>A0A841CYL4_PLAVE</name>
<sequence length="816" mass="90516">MGVLAGLLPSYDFALHTLGPTAYDTFARFDAAFAGGRELPGAEEDLRMFGHWAQLLLSLLPERGHDEHVLRLTRLVAAADIPWTIGDAHSLRWAGGLTAWRRTDHAELYRIPLAAVRRLDYADRRKVLNRTPEEFHRSSRPLWEALRGQLEELLLEPPGHGPAGAVRNVIWECDSFAGLLAEEYGPRLAAPGVLPLLRHWNTARSSKPGDRWLKTASTLLTPEAAALVHEILTLVVAHREKRVEHRADNGYEWTTTVFLHGRTAVPVRGMVWTCALLDEPWVVPLLGDVALTCGTGTGGSGPNCRSEMLANAAVGVLARRGGLETVAPLARLQARIRKKTVLNNVARALNAVAEQAGLSREQLLDRTVPDFGLGPDGVREERIGDHRVRLCADGPALRFVNAAGKTAKAAPQAIRADPALAELKTTLKRLKQALPAERFRLERALAEERMWRWRQVTEFFLDHPVTGPYARTLIWQILQGPAGIPVRTADGWELTDLRGRRIQPYPDTPVLLWHPIRESAEDVRAWRDHLLEHGIRQPYKQAFREVYLLTPAEERTGTFSNRFARHTLRYGQAKALLSERGWTGLSLGHWDAAGGSEQGEAVKELSGWRIRWDMHLPWESWRTDGYDTAAFCVSGRIRLQRDEPSPLGHTHGRTPHGDAPLAEVPPLVLSEALRDADLAVGVASVGLDPEPVAGHEEHWRSQGFGALTETARTRRDALVRLLPRLTIAGRAELTDRFLRVRGDLRTYRIHLGSGNILMEPNDAYLCIVPGHDRAAAPVFLPFEEDGGMLSVILSKAFLLAGDTAITDPSITRQLGA</sequence>
<comment type="caution">
    <text evidence="3">The sequence shown here is derived from an EMBL/GenBank/DDBJ whole genome shotgun (WGS) entry which is preliminary data.</text>
</comment>
<dbReference type="Pfam" id="PF13569">
    <property type="entry name" value="DUF4132"/>
    <property type="match status" value="1"/>
</dbReference>
<feature type="domain" description="DUF4132" evidence="1">
    <location>
        <begin position="404"/>
        <end position="582"/>
    </location>
</feature>
<accession>A0A841CYL4</accession>
<dbReference type="Proteomes" id="UP000562352">
    <property type="component" value="Unassembled WGS sequence"/>
</dbReference>
<evidence type="ECO:0000313" key="4">
    <source>
        <dbReference type="Proteomes" id="UP000562352"/>
    </source>
</evidence>
<proteinExistence type="predicted"/>
<feature type="domain" description="DUF7737" evidence="2">
    <location>
        <begin position="711"/>
        <end position="814"/>
    </location>
</feature>
<gene>
    <name evidence="3" type="ORF">FHS22_001791</name>
</gene>